<name>A0A5S4GYE1_9ACTN</name>
<protein>
    <recommendedName>
        <fullName evidence="1">PIN like domain-containing protein</fullName>
    </recommendedName>
</protein>
<dbReference type="OrthoDB" id="9182727at2"/>
<organism evidence="2 3">
    <name type="scientific">Actinomadura geliboluensis</name>
    <dbReference type="NCBI Taxonomy" id="882440"/>
    <lineage>
        <taxon>Bacteria</taxon>
        <taxon>Bacillati</taxon>
        <taxon>Actinomycetota</taxon>
        <taxon>Actinomycetes</taxon>
        <taxon>Streptosporangiales</taxon>
        <taxon>Thermomonosporaceae</taxon>
        <taxon>Actinomadura</taxon>
    </lineage>
</organism>
<sequence length="487" mass="54083">MGVYVTERVSSQPPLLLERYQAWLEPDRTGAAADLEPFLTSGLIVLDTNVLLDLYRYTPQARGQILDALQLVSPRLWLPHQVGLEFVKGRWGVVADRTDQLRKAKSQLDPHFRDAWRNVHQALRSVHALLGRFAADEVGQAELDELINAPGFDELIRPWREALGKQIDALKNAQDVMLNDIVSGTDPILPQVAALYGDRVGAQPAEEEIQQLVEHAVGYRYPNKIPPGFRDMSKDTPLLAAGDYLLWEQVITHVGQSGAQERVLIVSGDVKDDWYEPRGIDSGSPRPWPSLIQEFRSRTHADLLVVESKSFFQGVADVLDAKITPSTVEEISRTTEARDEPKDEFERPVTVEDAAALPPPEGAALAAYRAARLSSSVIREAVTSSNHRMFQWWLIGATEQCGLRERGPGEPSVDLIALSADKLPPAPDWILANVLRHGEVPTPSTTWIAPWMVQVIDMSPRADRASVLRLARRQLAIRAEGDSSVAE</sequence>
<evidence type="ECO:0000313" key="3">
    <source>
        <dbReference type="Proteomes" id="UP000305238"/>
    </source>
</evidence>
<feature type="domain" description="PIN like" evidence="1">
    <location>
        <begin position="43"/>
        <end position="286"/>
    </location>
</feature>
<dbReference type="InterPro" id="IPR041578">
    <property type="entry name" value="PIN_8"/>
</dbReference>
<dbReference type="Proteomes" id="UP000305238">
    <property type="component" value="Unassembled WGS sequence"/>
</dbReference>
<evidence type="ECO:0000313" key="2">
    <source>
        <dbReference type="EMBL" id="TMR37561.1"/>
    </source>
</evidence>
<proteinExistence type="predicted"/>
<dbReference type="Pfam" id="PF18476">
    <property type="entry name" value="PIN_8"/>
    <property type="match status" value="1"/>
</dbReference>
<dbReference type="AlphaFoldDB" id="A0A5S4GYE1"/>
<dbReference type="RefSeq" id="WP_138637641.1">
    <property type="nucleotide sequence ID" value="NZ_JASWDG010000062.1"/>
</dbReference>
<keyword evidence="3" id="KW-1185">Reference proteome</keyword>
<comment type="caution">
    <text evidence="2">The sequence shown here is derived from an EMBL/GenBank/DDBJ whole genome shotgun (WGS) entry which is preliminary data.</text>
</comment>
<dbReference type="EMBL" id="VCKZ01000122">
    <property type="protein sequence ID" value="TMR37561.1"/>
    <property type="molecule type" value="Genomic_DNA"/>
</dbReference>
<gene>
    <name evidence="2" type="ORF">ETD96_18110</name>
</gene>
<reference evidence="2 3" key="1">
    <citation type="submission" date="2019-05" db="EMBL/GenBank/DDBJ databases">
        <title>Draft genome sequence of Actinomadura geliboluensis A8036.</title>
        <authorList>
            <person name="Saricaoglu S."/>
            <person name="Isik K."/>
        </authorList>
    </citation>
    <scope>NUCLEOTIDE SEQUENCE [LARGE SCALE GENOMIC DNA]</scope>
    <source>
        <strain evidence="2 3">A8036</strain>
    </source>
</reference>
<evidence type="ECO:0000259" key="1">
    <source>
        <dbReference type="Pfam" id="PF18476"/>
    </source>
</evidence>
<accession>A0A5S4GYE1</accession>